<dbReference type="PANTHER" id="PTHR13831:SF0">
    <property type="entry name" value="PROTEIN HIRA"/>
    <property type="match status" value="1"/>
</dbReference>
<dbReference type="AlphaFoldDB" id="A0A1Y1K0F1"/>
<dbReference type="Pfam" id="PF09453">
    <property type="entry name" value="HIRA_B"/>
    <property type="match status" value="1"/>
</dbReference>
<organism evidence="14">
    <name type="scientific">Photinus pyralis</name>
    <name type="common">Common eastern firefly</name>
    <name type="synonym">Lampyris pyralis</name>
    <dbReference type="NCBI Taxonomy" id="7054"/>
    <lineage>
        <taxon>Eukaryota</taxon>
        <taxon>Metazoa</taxon>
        <taxon>Ecdysozoa</taxon>
        <taxon>Arthropoda</taxon>
        <taxon>Hexapoda</taxon>
        <taxon>Insecta</taxon>
        <taxon>Pterygota</taxon>
        <taxon>Neoptera</taxon>
        <taxon>Endopterygota</taxon>
        <taxon>Coleoptera</taxon>
        <taxon>Polyphaga</taxon>
        <taxon>Elateriformia</taxon>
        <taxon>Elateroidea</taxon>
        <taxon>Lampyridae</taxon>
        <taxon>Lampyrinae</taxon>
        <taxon>Photinus</taxon>
    </lineage>
</organism>
<dbReference type="PROSITE" id="PS00678">
    <property type="entry name" value="WD_REPEATS_1"/>
    <property type="match status" value="1"/>
</dbReference>
<keyword evidence="4 10" id="KW-0853">WD repeat</keyword>
<evidence type="ECO:0000256" key="9">
    <source>
        <dbReference type="ARBA" id="ARBA00023242"/>
    </source>
</evidence>
<evidence type="ECO:0000259" key="12">
    <source>
        <dbReference type="Pfam" id="PF07569"/>
    </source>
</evidence>
<dbReference type="PROSITE" id="PS50082">
    <property type="entry name" value="WD_REPEATS_2"/>
    <property type="match status" value="3"/>
</dbReference>
<evidence type="ECO:0000313" key="14">
    <source>
        <dbReference type="EMBL" id="JAV54992.1"/>
    </source>
</evidence>
<dbReference type="PANTHER" id="PTHR13831">
    <property type="entry name" value="MEMBER OF THE HIR1 FAMILY OF WD-REPEAT PROTEINS"/>
    <property type="match status" value="1"/>
</dbReference>
<dbReference type="GO" id="GO:0006355">
    <property type="term" value="P:regulation of DNA-templated transcription"/>
    <property type="evidence" value="ECO:0007669"/>
    <property type="project" value="InterPro"/>
</dbReference>
<accession>A0A1Y1K0F1</accession>
<dbReference type="EMBL" id="GEZM01096321">
    <property type="protein sequence ID" value="JAV54992.1"/>
    <property type="molecule type" value="Transcribed_RNA"/>
</dbReference>
<keyword evidence="9 11" id="KW-0539">Nucleus</keyword>
<evidence type="ECO:0000259" key="13">
    <source>
        <dbReference type="Pfam" id="PF24105"/>
    </source>
</evidence>
<evidence type="ECO:0000256" key="1">
    <source>
        <dbReference type="ARBA" id="ARBA00002677"/>
    </source>
</evidence>
<evidence type="ECO:0000256" key="2">
    <source>
        <dbReference type="ARBA" id="ARBA00004123"/>
    </source>
</evidence>
<sequence>MKLLKPTWVTHEDSKPIFSVDIHPKGNKFATGGQGGQGGRVVIWNLAPVLNEADELDPKIPKMLCQMDNHLSCVNVVRWSCEGHLLASGGDDKLVMIWKLTGEGSSSVFGGGGKINVETWKCVTTLNSHSGDVLDLAWAPHDGWLASGSVDNTVIIWNVQKLPEKVAVLKSHTGMVKGVAWDPIGKYLASQSDDRSLRVWRTADWAQQEVVTDCFVDCSATTHVLRLSWSPDGQYLVSAHAMNGGGPTAQIIERDGWKQDKDFVGHRKAITCVRFNSNILKKLLPSSPKTQQYCCCAIGSRDRSLSVWLTSLKRPLVVIKDLFDDSVLDISWSSNGMNLLACSWDGTVACVVFVPQEIGHPLLVDEKNALYERMYGKSLQRNWNQSFTGSQIIENPELLQAMEEINDQQRIQPSIQKEIPKLVTPPAPQESPKSAPPLVVPNKQIETRLPSGKRRITPMFLTAAPVLAKDSLEVSLMNEISTSFSSSSPSKSKIIVETRKECAPVAVQSQSVPPASNKTVEAVQSTTLPKAQPPGVQINQLMCSDVPGDQPIVHFISVLEPLKLPSGSTVTKKTSRIKMQITNGCNVTSKGSFAKVEMFKNVDDNQPIWETFLGSTIRCVAANRKFVVVCCDDMTVNCFFVKSGSKVFPSLLIEDSAVSICISECCHCLVLTKTGLLHMWDLENEKSILSRISLRSLLSNKASVSSCTLTDANLPLVTLTDGRAYSYSLNMQTWVLLSNPLDPVSKAGGSLSKSLPSTLPLASLQKSIPIHGAADTLPSGVTLSFLESQIAASSLLRSAAEFKHWLMATVNHLLEKGPECRLRSILDELMNSKYSKSSKVKGSDCILGLNKEDLLKEILKIIKPKLPWQRLYKEYNEQIVAES</sequence>
<dbReference type="GO" id="GO:0006338">
    <property type="term" value="P:chromatin remodeling"/>
    <property type="evidence" value="ECO:0007669"/>
    <property type="project" value="InterPro"/>
</dbReference>
<keyword evidence="5 11" id="KW-0677">Repeat</keyword>
<dbReference type="InterPro" id="IPR001680">
    <property type="entry name" value="WD40_rpt"/>
</dbReference>
<dbReference type="PRINTS" id="PR00320">
    <property type="entry name" value="GPROTEINBRPT"/>
</dbReference>
<evidence type="ECO:0000256" key="3">
    <source>
        <dbReference type="ARBA" id="ARBA00007306"/>
    </source>
</evidence>
<keyword evidence="7 11" id="KW-0805">Transcription regulation</keyword>
<evidence type="ECO:0000256" key="5">
    <source>
        <dbReference type="ARBA" id="ARBA00022737"/>
    </source>
</evidence>
<evidence type="ECO:0000256" key="8">
    <source>
        <dbReference type="ARBA" id="ARBA00023163"/>
    </source>
</evidence>
<feature type="domain" description="CAF1B/HIR1 beta-propeller" evidence="13">
    <location>
        <begin position="1"/>
        <end position="358"/>
    </location>
</feature>
<feature type="repeat" description="WD" evidence="10">
    <location>
        <begin position="169"/>
        <end position="200"/>
    </location>
</feature>
<keyword evidence="11" id="KW-0678">Repressor</keyword>
<name>A0A1Y1K0F1_PHOPY</name>
<evidence type="ECO:0000256" key="10">
    <source>
        <dbReference type="PROSITE-ProRule" id="PRU00221"/>
    </source>
</evidence>
<dbReference type="Pfam" id="PF07569">
    <property type="entry name" value="Hira"/>
    <property type="match status" value="1"/>
</dbReference>
<dbReference type="GO" id="GO:0000785">
    <property type="term" value="C:chromatin"/>
    <property type="evidence" value="ECO:0007669"/>
    <property type="project" value="TreeGrafter"/>
</dbReference>
<feature type="repeat" description="WD" evidence="10">
    <location>
        <begin position="126"/>
        <end position="160"/>
    </location>
</feature>
<evidence type="ECO:0000256" key="4">
    <source>
        <dbReference type="ARBA" id="ARBA00022574"/>
    </source>
</evidence>
<dbReference type="InterPro" id="IPR020472">
    <property type="entry name" value="WD40_PAC1"/>
</dbReference>
<dbReference type="Pfam" id="PF24105">
    <property type="entry name" value="Beta-prop_CAF1B_HIR1"/>
    <property type="match status" value="1"/>
</dbReference>
<comment type="function">
    <text evidence="1 11">Required for replication-independent chromatin assembly and for the periodic repression of histone gene transcription during the cell cycle.</text>
</comment>
<dbReference type="FunFam" id="2.130.10.10:FF:001044">
    <property type="entry name" value="Protein HIRA"/>
    <property type="match status" value="1"/>
</dbReference>
<protein>
    <recommendedName>
        <fullName evidence="11">Protein HIRA</fullName>
    </recommendedName>
</protein>
<dbReference type="InterPro" id="IPR036322">
    <property type="entry name" value="WD40_repeat_dom_sf"/>
</dbReference>
<dbReference type="CDD" id="cd00200">
    <property type="entry name" value="WD40"/>
    <property type="match status" value="1"/>
</dbReference>
<dbReference type="SMART" id="SM00320">
    <property type="entry name" value="WD40"/>
    <property type="match status" value="7"/>
</dbReference>
<evidence type="ECO:0000256" key="6">
    <source>
        <dbReference type="ARBA" id="ARBA00022853"/>
    </source>
</evidence>
<dbReference type="InterPro" id="IPR019775">
    <property type="entry name" value="WD40_repeat_CS"/>
</dbReference>
<dbReference type="InterPro" id="IPR055410">
    <property type="entry name" value="Beta-prop_CAF1B_HIR1"/>
</dbReference>
<keyword evidence="8 11" id="KW-0804">Transcription</keyword>
<dbReference type="InterPro" id="IPR011494">
    <property type="entry name" value="HIRA-like_C"/>
</dbReference>
<keyword evidence="6 11" id="KW-0156">Chromatin regulator</keyword>
<dbReference type="GO" id="GO:0000417">
    <property type="term" value="C:HIR complex"/>
    <property type="evidence" value="ECO:0007669"/>
    <property type="project" value="TreeGrafter"/>
</dbReference>
<comment type="subcellular location">
    <subcellularLocation>
        <location evidence="2 11">Nucleus</location>
    </subcellularLocation>
</comment>
<dbReference type="InterPro" id="IPR019015">
    <property type="entry name" value="HIRA_B_motif"/>
</dbReference>
<feature type="repeat" description="WD" evidence="10">
    <location>
        <begin position="67"/>
        <end position="100"/>
    </location>
</feature>
<dbReference type="PROSITE" id="PS50294">
    <property type="entry name" value="WD_REPEATS_REGION"/>
    <property type="match status" value="3"/>
</dbReference>
<dbReference type="InterPro" id="IPR031120">
    <property type="entry name" value="HIR1-like"/>
</dbReference>
<dbReference type="GO" id="GO:0006351">
    <property type="term" value="P:DNA-templated transcription"/>
    <property type="evidence" value="ECO:0007669"/>
    <property type="project" value="InterPro"/>
</dbReference>
<feature type="domain" description="Protein HIRA-like C-terminal" evidence="12">
    <location>
        <begin position="644"/>
        <end position="829"/>
    </location>
</feature>
<evidence type="ECO:0000256" key="11">
    <source>
        <dbReference type="RuleBase" id="RU364014"/>
    </source>
</evidence>
<dbReference type="GO" id="GO:0031491">
    <property type="term" value="F:nucleosome binding"/>
    <property type="evidence" value="ECO:0007669"/>
    <property type="project" value="TreeGrafter"/>
</dbReference>
<comment type="similarity">
    <text evidence="3 11">Belongs to the WD repeat HIR1 family.</text>
</comment>
<reference evidence="14" key="1">
    <citation type="journal article" date="2016" name="Sci. Rep.">
        <title>Molecular characterization of firefly nuptial gifts: a multi-omics approach sheds light on postcopulatory sexual selection.</title>
        <authorList>
            <person name="Al-Wathiqui N."/>
            <person name="Fallon T.R."/>
            <person name="South A."/>
            <person name="Weng J.K."/>
            <person name="Lewis S.M."/>
        </authorList>
    </citation>
    <scope>NUCLEOTIDE SEQUENCE</scope>
</reference>
<evidence type="ECO:0000256" key="7">
    <source>
        <dbReference type="ARBA" id="ARBA00023015"/>
    </source>
</evidence>
<dbReference type="Gene3D" id="2.130.10.10">
    <property type="entry name" value="YVTN repeat-like/Quinoprotein amine dehydrogenase"/>
    <property type="match status" value="3"/>
</dbReference>
<proteinExistence type="inferred from homology"/>
<dbReference type="InterPro" id="IPR015943">
    <property type="entry name" value="WD40/YVTN_repeat-like_dom_sf"/>
</dbReference>
<dbReference type="FunFam" id="2.130.10.10:FF:001071">
    <property type="entry name" value="Protein HIRA"/>
    <property type="match status" value="1"/>
</dbReference>
<dbReference type="SUPFAM" id="SSF50978">
    <property type="entry name" value="WD40 repeat-like"/>
    <property type="match status" value="2"/>
</dbReference>
<dbReference type="GO" id="GO:0005634">
    <property type="term" value="C:nucleus"/>
    <property type="evidence" value="ECO:0007669"/>
    <property type="project" value="UniProtKB-SubCell"/>
</dbReference>